<dbReference type="AlphaFoldDB" id="A0A212L9C9"/>
<reference evidence="1" key="1">
    <citation type="submission" date="2016-08" db="EMBL/GenBank/DDBJ databases">
        <authorList>
            <person name="Seilhamer J.J."/>
        </authorList>
    </citation>
    <scope>NUCLEOTIDE SEQUENCE</scope>
    <source>
        <strain evidence="1">86-1</strain>
    </source>
</reference>
<organism evidence="1">
    <name type="scientific">uncultured Desulfovibrio sp</name>
    <dbReference type="NCBI Taxonomy" id="167968"/>
    <lineage>
        <taxon>Bacteria</taxon>
        <taxon>Pseudomonadati</taxon>
        <taxon>Thermodesulfobacteriota</taxon>
        <taxon>Desulfovibrionia</taxon>
        <taxon>Desulfovibrionales</taxon>
        <taxon>Desulfovibrionaceae</taxon>
        <taxon>Desulfovibrio</taxon>
        <taxon>environmental samples</taxon>
    </lineage>
</organism>
<name>A0A212L9C9_9BACT</name>
<gene>
    <name evidence="1" type="ORF">KL86DES1_21776</name>
</gene>
<accession>A0A212L9C9</accession>
<dbReference type="EMBL" id="FMJC01000002">
    <property type="protein sequence ID" value="SCM74173.1"/>
    <property type="molecule type" value="Genomic_DNA"/>
</dbReference>
<sequence>MRFRLSARDCLQHPHLNWNQRYNILKYHKSFRGGGVGEETLFKRVSSPTKHCNVTPTPFRP</sequence>
<evidence type="ECO:0000313" key="1">
    <source>
        <dbReference type="EMBL" id="SCM74173.1"/>
    </source>
</evidence>
<protein>
    <submittedName>
        <fullName evidence="1">Uncharacterized protein</fullName>
    </submittedName>
</protein>
<proteinExistence type="predicted"/>